<comment type="subcellular location">
    <subcellularLocation>
        <location evidence="1">Membrane</location>
        <topology evidence="1">Multi-pass membrane protein</topology>
    </subcellularLocation>
</comment>
<evidence type="ECO:0000256" key="1">
    <source>
        <dbReference type="ARBA" id="ARBA00004141"/>
    </source>
</evidence>
<keyword evidence="5" id="KW-1185">Reference proteome</keyword>
<reference evidence="4" key="1">
    <citation type="submission" date="2020-08" db="EMBL/GenBank/DDBJ databases">
        <title>Multicomponent nature underlies the extraordinary mechanical properties of spider dragline silk.</title>
        <authorList>
            <person name="Kono N."/>
            <person name="Nakamura H."/>
            <person name="Mori M."/>
            <person name="Yoshida Y."/>
            <person name="Ohtoshi R."/>
            <person name="Malay A.D."/>
            <person name="Moran D.A.P."/>
            <person name="Tomita M."/>
            <person name="Numata K."/>
            <person name="Arakawa K."/>
        </authorList>
    </citation>
    <scope>NUCLEOTIDE SEQUENCE</scope>
</reference>
<feature type="transmembrane region" description="Helical" evidence="2">
    <location>
        <begin position="77"/>
        <end position="96"/>
    </location>
</feature>
<dbReference type="PROSITE" id="PS50850">
    <property type="entry name" value="MFS"/>
    <property type="match status" value="1"/>
</dbReference>
<feature type="transmembrane region" description="Helical" evidence="2">
    <location>
        <begin position="454"/>
        <end position="474"/>
    </location>
</feature>
<dbReference type="InterPro" id="IPR036259">
    <property type="entry name" value="MFS_trans_sf"/>
</dbReference>
<dbReference type="GO" id="GO:0008028">
    <property type="term" value="F:monocarboxylic acid transmembrane transporter activity"/>
    <property type="evidence" value="ECO:0007669"/>
    <property type="project" value="TreeGrafter"/>
</dbReference>
<dbReference type="InterPro" id="IPR050327">
    <property type="entry name" value="Proton-linked_MCT"/>
</dbReference>
<dbReference type="InterPro" id="IPR011701">
    <property type="entry name" value="MFS"/>
</dbReference>
<dbReference type="Proteomes" id="UP000887013">
    <property type="component" value="Unassembled WGS sequence"/>
</dbReference>
<organism evidence="4 5">
    <name type="scientific">Nephila pilipes</name>
    <name type="common">Giant wood spider</name>
    <name type="synonym">Nephila maculata</name>
    <dbReference type="NCBI Taxonomy" id="299642"/>
    <lineage>
        <taxon>Eukaryota</taxon>
        <taxon>Metazoa</taxon>
        <taxon>Ecdysozoa</taxon>
        <taxon>Arthropoda</taxon>
        <taxon>Chelicerata</taxon>
        <taxon>Arachnida</taxon>
        <taxon>Araneae</taxon>
        <taxon>Araneomorphae</taxon>
        <taxon>Entelegynae</taxon>
        <taxon>Araneoidea</taxon>
        <taxon>Nephilidae</taxon>
        <taxon>Nephila</taxon>
    </lineage>
</organism>
<dbReference type="PANTHER" id="PTHR11360:SF303">
    <property type="entry name" value="MAJOR FACILITATOR SUPERFAMILY (MFS) PROFILE DOMAIN-CONTAINING PROTEIN"/>
    <property type="match status" value="1"/>
</dbReference>
<feature type="transmembrane region" description="Helical" evidence="2">
    <location>
        <begin position="160"/>
        <end position="184"/>
    </location>
</feature>
<feature type="transmembrane region" description="Helical" evidence="2">
    <location>
        <begin position="480"/>
        <end position="502"/>
    </location>
</feature>
<protein>
    <recommendedName>
        <fullName evidence="3">Major facilitator superfamily (MFS) profile domain-containing protein</fullName>
    </recommendedName>
</protein>
<dbReference type="EMBL" id="BMAW01048261">
    <property type="protein sequence ID" value="GFS65016.1"/>
    <property type="molecule type" value="Genomic_DNA"/>
</dbReference>
<dbReference type="PANTHER" id="PTHR11360">
    <property type="entry name" value="MONOCARBOXYLATE TRANSPORTER"/>
    <property type="match status" value="1"/>
</dbReference>
<feature type="transmembrane region" description="Helical" evidence="2">
    <location>
        <begin position="381"/>
        <end position="405"/>
    </location>
</feature>
<sequence>MCLDRYRKWKIALICCYINFLYFGIARLSSLLYLAALTQYNVNRSQASFPFILCYTVRNLAGPLIGCLGTKFQIQSVIQWGSVLASIGIGCCYFAKDIYAVIILWGVVYALGFGMATVSIPEVLSQNFSEYLTTANGIAFSGECIGGFLLPPLLVQFLDIYGLSGAFLILCGLVLTSIPAALLLNPVYYQTVTKASQKVTDSLFRSEQSSEAAKLFPSINGVYNEIFEPEPSVLIETTVPSMTKKPDLHVEETLSHSINIPTGKERTLYFSEKLFKSFFRAREDSLSHSYVEIKGKMIMRSFEIEDSTISYSYPGVIQKKNKYKIVLRKESNSLLLKKQNCSKHYGTLDKEITADQMFTCNFQKNPPVPPISKKISLFEPFLVFFDFTFILILVTQSLVLYNYTMFLTIVVDFSRDSGLSSKQEIIVLVCMSIGDMIGRIGLGWLTDLGFISKVSFSALCCFIMSTTFGCLYFVKDFIFICFIDFVLGLGLGGFLIVCPGVISDHIEEDKRPMALAARFFLYALLSLTQSPLIGYIRGELGSYDWMLVILAVNCLLSLLISFFIPFAARRRDKRKASEEEIDESFVLIEREEHFWNY</sequence>
<keyword evidence="2" id="KW-0472">Membrane</keyword>
<feature type="transmembrane region" description="Helical" evidence="2">
    <location>
        <begin position="514"/>
        <end position="533"/>
    </location>
</feature>
<proteinExistence type="predicted"/>
<evidence type="ECO:0000256" key="2">
    <source>
        <dbReference type="SAM" id="Phobius"/>
    </source>
</evidence>
<dbReference type="AlphaFoldDB" id="A0A8X6IXG0"/>
<accession>A0A8X6IXG0</accession>
<feature type="transmembrane region" description="Helical" evidence="2">
    <location>
        <begin position="102"/>
        <end position="124"/>
    </location>
</feature>
<dbReference type="Gene3D" id="1.20.1250.20">
    <property type="entry name" value="MFS general substrate transporter like domains"/>
    <property type="match status" value="2"/>
</dbReference>
<dbReference type="OrthoDB" id="6364417at2759"/>
<dbReference type="GO" id="GO:0016020">
    <property type="term" value="C:membrane"/>
    <property type="evidence" value="ECO:0007669"/>
    <property type="project" value="UniProtKB-SubCell"/>
</dbReference>
<feature type="transmembrane region" description="Helical" evidence="2">
    <location>
        <begin position="12"/>
        <end position="35"/>
    </location>
</feature>
<dbReference type="Pfam" id="PF07690">
    <property type="entry name" value="MFS_1"/>
    <property type="match status" value="2"/>
</dbReference>
<keyword evidence="2" id="KW-1133">Transmembrane helix</keyword>
<feature type="domain" description="Major facilitator superfamily (MFS) profile" evidence="3">
    <location>
        <begin position="388"/>
        <end position="597"/>
    </location>
</feature>
<dbReference type="SUPFAM" id="SSF103473">
    <property type="entry name" value="MFS general substrate transporter"/>
    <property type="match status" value="1"/>
</dbReference>
<comment type="caution">
    <text evidence="4">The sequence shown here is derived from an EMBL/GenBank/DDBJ whole genome shotgun (WGS) entry which is preliminary data.</text>
</comment>
<feature type="transmembrane region" description="Helical" evidence="2">
    <location>
        <begin position="545"/>
        <end position="568"/>
    </location>
</feature>
<name>A0A8X6IXG0_NEPPI</name>
<feature type="transmembrane region" description="Helical" evidence="2">
    <location>
        <begin position="425"/>
        <end position="442"/>
    </location>
</feature>
<gene>
    <name evidence="4" type="primary">AVEN_32664_1</name>
    <name evidence="4" type="ORF">NPIL_259941</name>
</gene>
<evidence type="ECO:0000259" key="3">
    <source>
        <dbReference type="PROSITE" id="PS50850"/>
    </source>
</evidence>
<keyword evidence="2" id="KW-0812">Transmembrane</keyword>
<dbReference type="InterPro" id="IPR020846">
    <property type="entry name" value="MFS_dom"/>
</dbReference>
<evidence type="ECO:0000313" key="4">
    <source>
        <dbReference type="EMBL" id="GFS65016.1"/>
    </source>
</evidence>
<evidence type="ECO:0000313" key="5">
    <source>
        <dbReference type="Proteomes" id="UP000887013"/>
    </source>
</evidence>